<sequence length="578" mass="67046">MLHRFFVYLFSNVKHKLILFTTLILVIVIAIIEIFIYRVAIPRETFHAIEYNRQEVQAISERVEETVSLYNLLTSALTMDSEVQNILKAGYRSGLEEMNQNFDLERIVSLKNIVSPDKFLNVFIYDTSKLRYRMNLYSDYDTRFLELNKRIYNPEGGIVWKVENDYMYIHRAIRDRVNLEIIGYITLMVENKYLESRIQTATNRYTFIYNESEQPVALNRPDIKANPVYILVKSKQIQDGTPTNITLPSSERMLLTTYKSNSLWRVSSLVSVQELTQGTREIGFRIIEIGLAGILIGILFIWISSTFLFRPLKDLIRAMNRFEQDNFNVRVDIKRRDEFGFVGRSFNRMMDRINYLVSEVYQKELSQKEAEFKALKAQINPHFLYNTLETIRLLTSFGNNADAEKATVALARLLKTSIDKKKDIISVREELDIIQSYLTIQKMRFQDKVEVSVTVDESMMDHLLPRFILQPIIENAYQHGLESKMDNGRLYINGFLLEHALKFQIIDDGIGMTEETVQSLFNEHRESGPGNSGTGNGLTNVQNRIHLLCGEAYGLTVQSSPNFGTIVEILLPRGKWHV</sequence>
<dbReference type="InterPro" id="IPR050640">
    <property type="entry name" value="Bact_2-comp_sensor_kinase"/>
</dbReference>
<reference evidence="15" key="1">
    <citation type="journal article" date="2014" name="Int. J. Syst. Evol. Microbiol.">
        <title>Complete genome sequence of Corynebacterium casei LMG S-19264T (=DSM 44701T), isolated from a smear-ripened cheese.</title>
        <authorList>
            <consortium name="US DOE Joint Genome Institute (JGI-PGF)"/>
            <person name="Walter F."/>
            <person name="Albersmeier A."/>
            <person name="Kalinowski J."/>
            <person name="Ruckert C."/>
        </authorList>
    </citation>
    <scope>NUCLEOTIDE SEQUENCE</scope>
    <source>
        <strain evidence="15">CGMCC 1.12987</strain>
    </source>
</reference>
<evidence type="ECO:0000256" key="10">
    <source>
        <dbReference type="ARBA" id="ARBA00023012"/>
    </source>
</evidence>
<dbReference type="PROSITE" id="PS50109">
    <property type="entry name" value="HIS_KIN"/>
    <property type="match status" value="1"/>
</dbReference>
<keyword evidence="6" id="KW-0808">Transferase</keyword>
<dbReference type="InterPro" id="IPR004358">
    <property type="entry name" value="Sig_transdc_His_kin-like_C"/>
</dbReference>
<comment type="caution">
    <text evidence="15">The sequence shown here is derived from an EMBL/GenBank/DDBJ whole genome shotgun (WGS) entry which is preliminary data.</text>
</comment>
<dbReference type="Pfam" id="PF00672">
    <property type="entry name" value="HAMP"/>
    <property type="match status" value="1"/>
</dbReference>
<dbReference type="Pfam" id="PF06580">
    <property type="entry name" value="His_kinase"/>
    <property type="match status" value="1"/>
</dbReference>
<keyword evidence="4" id="KW-1003">Cell membrane</keyword>
<keyword evidence="9" id="KW-0067">ATP-binding</keyword>
<dbReference type="EMBL" id="BMGR01000015">
    <property type="protein sequence ID" value="GGG19247.1"/>
    <property type="molecule type" value="Genomic_DNA"/>
</dbReference>
<dbReference type="PANTHER" id="PTHR34220:SF7">
    <property type="entry name" value="SENSOR HISTIDINE KINASE YPDA"/>
    <property type="match status" value="1"/>
</dbReference>
<evidence type="ECO:0000256" key="8">
    <source>
        <dbReference type="ARBA" id="ARBA00022777"/>
    </source>
</evidence>
<feature type="transmembrane region" description="Helical" evidence="12">
    <location>
        <begin position="289"/>
        <end position="309"/>
    </location>
</feature>
<feature type="domain" description="Histidine kinase" evidence="13">
    <location>
        <begin position="468"/>
        <end position="575"/>
    </location>
</feature>
<dbReference type="InterPro" id="IPR005467">
    <property type="entry name" value="His_kinase_dom"/>
</dbReference>
<protein>
    <recommendedName>
        <fullName evidence="3">histidine kinase</fullName>
        <ecNumber evidence="3">2.7.13.3</ecNumber>
    </recommendedName>
</protein>
<evidence type="ECO:0000256" key="9">
    <source>
        <dbReference type="ARBA" id="ARBA00022840"/>
    </source>
</evidence>
<dbReference type="Gene3D" id="6.10.340.10">
    <property type="match status" value="1"/>
</dbReference>
<dbReference type="PRINTS" id="PR00344">
    <property type="entry name" value="BCTRLSENSOR"/>
</dbReference>
<evidence type="ECO:0000256" key="11">
    <source>
        <dbReference type="ARBA" id="ARBA00023136"/>
    </source>
</evidence>
<evidence type="ECO:0000256" key="6">
    <source>
        <dbReference type="ARBA" id="ARBA00022679"/>
    </source>
</evidence>
<name>A0A917G2Z1_9BACL</name>
<dbReference type="CDD" id="cd06225">
    <property type="entry name" value="HAMP"/>
    <property type="match status" value="1"/>
</dbReference>
<evidence type="ECO:0000313" key="15">
    <source>
        <dbReference type="EMBL" id="GGG19247.1"/>
    </source>
</evidence>
<comment type="subcellular location">
    <subcellularLocation>
        <location evidence="2">Cell membrane</location>
        <topology evidence="2">Multi-pass membrane protein</topology>
    </subcellularLocation>
</comment>
<feature type="domain" description="HAMP" evidence="14">
    <location>
        <begin position="306"/>
        <end position="358"/>
    </location>
</feature>
<reference evidence="15" key="2">
    <citation type="submission" date="2020-09" db="EMBL/GenBank/DDBJ databases">
        <authorList>
            <person name="Sun Q."/>
            <person name="Zhou Y."/>
        </authorList>
    </citation>
    <scope>NUCLEOTIDE SEQUENCE</scope>
    <source>
        <strain evidence="15">CGMCC 1.12987</strain>
    </source>
</reference>
<dbReference type="InterPro" id="IPR036890">
    <property type="entry name" value="HATPase_C_sf"/>
</dbReference>
<proteinExistence type="predicted"/>
<evidence type="ECO:0000259" key="13">
    <source>
        <dbReference type="PROSITE" id="PS50109"/>
    </source>
</evidence>
<evidence type="ECO:0000259" key="14">
    <source>
        <dbReference type="PROSITE" id="PS50885"/>
    </source>
</evidence>
<gene>
    <name evidence="15" type="ORF">GCM10010916_40090</name>
</gene>
<dbReference type="InterPro" id="IPR003594">
    <property type="entry name" value="HATPase_dom"/>
</dbReference>
<dbReference type="RefSeq" id="WP_188532851.1">
    <property type="nucleotide sequence ID" value="NZ_BMGR01000015.1"/>
</dbReference>
<dbReference type="PROSITE" id="PS50885">
    <property type="entry name" value="HAMP"/>
    <property type="match status" value="1"/>
</dbReference>
<evidence type="ECO:0000256" key="7">
    <source>
        <dbReference type="ARBA" id="ARBA00022741"/>
    </source>
</evidence>
<keyword evidence="7" id="KW-0547">Nucleotide-binding</keyword>
<dbReference type="GO" id="GO:0005886">
    <property type="term" value="C:plasma membrane"/>
    <property type="evidence" value="ECO:0007669"/>
    <property type="project" value="UniProtKB-SubCell"/>
</dbReference>
<dbReference type="Pfam" id="PF02518">
    <property type="entry name" value="HATPase_c"/>
    <property type="match status" value="1"/>
</dbReference>
<evidence type="ECO:0000256" key="1">
    <source>
        <dbReference type="ARBA" id="ARBA00000085"/>
    </source>
</evidence>
<keyword evidence="12" id="KW-1133">Transmembrane helix</keyword>
<dbReference type="GO" id="GO:0005524">
    <property type="term" value="F:ATP binding"/>
    <property type="evidence" value="ECO:0007669"/>
    <property type="project" value="UniProtKB-KW"/>
</dbReference>
<dbReference type="SMART" id="SM00304">
    <property type="entry name" value="HAMP"/>
    <property type="match status" value="1"/>
</dbReference>
<keyword evidence="16" id="KW-1185">Reference proteome</keyword>
<organism evidence="15 16">
    <name type="scientific">Paenibacillus abyssi</name>
    <dbReference type="NCBI Taxonomy" id="1340531"/>
    <lineage>
        <taxon>Bacteria</taxon>
        <taxon>Bacillati</taxon>
        <taxon>Bacillota</taxon>
        <taxon>Bacilli</taxon>
        <taxon>Bacillales</taxon>
        <taxon>Paenibacillaceae</taxon>
        <taxon>Paenibacillus</taxon>
    </lineage>
</organism>
<comment type="catalytic activity">
    <reaction evidence="1">
        <text>ATP + protein L-histidine = ADP + protein N-phospho-L-histidine.</text>
        <dbReference type="EC" id="2.7.13.3"/>
    </reaction>
</comment>
<accession>A0A917G2Z1</accession>
<keyword evidence="12" id="KW-0812">Transmembrane</keyword>
<evidence type="ECO:0000256" key="12">
    <source>
        <dbReference type="SAM" id="Phobius"/>
    </source>
</evidence>
<dbReference type="Proteomes" id="UP000644756">
    <property type="component" value="Unassembled WGS sequence"/>
</dbReference>
<dbReference type="PANTHER" id="PTHR34220">
    <property type="entry name" value="SENSOR HISTIDINE KINASE YPDA"/>
    <property type="match status" value="1"/>
</dbReference>
<evidence type="ECO:0000256" key="2">
    <source>
        <dbReference type="ARBA" id="ARBA00004651"/>
    </source>
</evidence>
<keyword evidence="10" id="KW-0902">Two-component regulatory system</keyword>
<evidence type="ECO:0000256" key="3">
    <source>
        <dbReference type="ARBA" id="ARBA00012438"/>
    </source>
</evidence>
<evidence type="ECO:0000313" key="16">
    <source>
        <dbReference type="Proteomes" id="UP000644756"/>
    </source>
</evidence>
<feature type="transmembrane region" description="Helical" evidence="12">
    <location>
        <begin position="17"/>
        <end position="37"/>
    </location>
</feature>
<evidence type="ECO:0000256" key="5">
    <source>
        <dbReference type="ARBA" id="ARBA00022553"/>
    </source>
</evidence>
<dbReference type="SUPFAM" id="SSF158472">
    <property type="entry name" value="HAMP domain-like"/>
    <property type="match status" value="1"/>
</dbReference>
<dbReference type="InterPro" id="IPR003660">
    <property type="entry name" value="HAMP_dom"/>
</dbReference>
<keyword evidence="8" id="KW-0418">Kinase</keyword>
<dbReference type="EC" id="2.7.13.3" evidence="3"/>
<evidence type="ECO:0000256" key="4">
    <source>
        <dbReference type="ARBA" id="ARBA00022475"/>
    </source>
</evidence>
<dbReference type="SUPFAM" id="SSF55874">
    <property type="entry name" value="ATPase domain of HSP90 chaperone/DNA topoisomerase II/histidine kinase"/>
    <property type="match status" value="1"/>
</dbReference>
<keyword evidence="11 12" id="KW-0472">Membrane</keyword>
<keyword evidence="5" id="KW-0597">Phosphoprotein</keyword>
<dbReference type="InterPro" id="IPR010559">
    <property type="entry name" value="Sig_transdc_His_kin_internal"/>
</dbReference>
<dbReference type="SMART" id="SM00387">
    <property type="entry name" value="HATPase_c"/>
    <property type="match status" value="1"/>
</dbReference>
<dbReference type="GO" id="GO:0000155">
    <property type="term" value="F:phosphorelay sensor kinase activity"/>
    <property type="evidence" value="ECO:0007669"/>
    <property type="project" value="InterPro"/>
</dbReference>
<dbReference type="AlphaFoldDB" id="A0A917G2Z1"/>
<dbReference type="Gene3D" id="3.30.565.10">
    <property type="entry name" value="Histidine kinase-like ATPase, C-terminal domain"/>
    <property type="match status" value="1"/>
</dbReference>